<dbReference type="Gene3D" id="3.20.20.120">
    <property type="entry name" value="Enolase-like C-terminal domain"/>
    <property type="match status" value="1"/>
</dbReference>
<dbReference type="EMBL" id="CP016771">
    <property type="protein sequence ID" value="ASY13920.1"/>
    <property type="molecule type" value="Genomic_DNA"/>
</dbReference>
<dbReference type="InterPro" id="IPR013341">
    <property type="entry name" value="Mandelate_racemase_N_dom"/>
</dbReference>
<evidence type="ECO:0000259" key="1">
    <source>
        <dbReference type="SMART" id="SM00922"/>
    </source>
</evidence>
<name>A0A249KAT1_9ACTN</name>
<dbReference type="Pfam" id="PF02746">
    <property type="entry name" value="MR_MLE_N"/>
    <property type="match status" value="1"/>
</dbReference>
<evidence type="ECO:0000313" key="3">
    <source>
        <dbReference type="Proteomes" id="UP000217171"/>
    </source>
</evidence>
<dbReference type="PANTHER" id="PTHR48080">
    <property type="entry name" value="D-GALACTONATE DEHYDRATASE-RELATED"/>
    <property type="match status" value="1"/>
</dbReference>
<dbReference type="Pfam" id="PF13378">
    <property type="entry name" value="MR_MLE_C"/>
    <property type="match status" value="1"/>
</dbReference>
<feature type="domain" description="Mandelate racemase/muconate lactonizing enzyme C-terminal" evidence="1">
    <location>
        <begin position="145"/>
        <end position="250"/>
    </location>
</feature>
<dbReference type="InterPro" id="IPR013342">
    <property type="entry name" value="Mandelate_racemase_C"/>
</dbReference>
<dbReference type="Gene3D" id="3.30.390.10">
    <property type="entry name" value="Enolase-like, N-terminal domain"/>
    <property type="match status" value="1"/>
</dbReference>
<reference evidence="2 3" key="1">
    <citation type="submission" date="2016-07" db="EMBL/GenBank/DDBJ databases">
        <title>High microdiversification within the ubiquitous acI lineage of Actinobacteria.</title>
        <authorList>
            <person name="Neuenschwander S.M."/>
            <person name="Salcher M."/>
            <person name="Ghai R."/>
            <person name="Pernthaler J."/>
        </authorList>
    </citation>
    <scope>NUCLEOTIDE SEQUENCE [LARGE SCALE GENOMIC DNA]</scope>
    <source>
        <strain evidence="2">MMS-21-160</strain>
    </source>
</reference>
<dbReference type="SMART" id="SM00922">
    <property type="entry name" value="MR_MLE"/>
    <property type="match status" value="1"/>
</dbReference>
<dbReference type="SFLD" id="SFLDG00179">
    <property type="entry name" value="mandelate_racemase"/>
    <property type="match status" value="1"/>
</dbReference>
<dbReference type="AlphaFoldDB" id="A0A249KAT1"/>
<protein>
    <submittedName>
        <fullName evidence="2">Mandelate racemase</fullName>
    </submittedName>
</protein>
<dbReference type="Proteomes" id="UP000217171">
    <property type="component" value="Chromosome"/>
</dbReference>
<dbReference type="InterPro" id="IPR029065">
    <property type="entry name" value="Enolase_C-like"/>
</dbReference>
<dbReference type="CDD" id="cd03316">
    <property type="entry name" value="MR_like"/>
    <property type="match status" value="1"/>
</dbReference>
<evidence type="ECO:0000313" key="2">
    <source>
        <dbReference type="EMBL" id="ASY13920.1"/>
    </source>
</evidence>
<dbReference type="InterPro" id="IPR029017">
    <property type="entry name" value="Enolase-like_N"/>
</dbReference>
<dbReference type="OrthoDB" id="193563at2"/>
<organism evidence="2 3">
    <name type="scientific">Candidatus Nanopelagicus hibericus</name>
    <dbReference type="NCBI Taxonomy" id="1884915"/>
    <lineage>
        <taxon>Bacteria</taxon>
        <taxon>Bacillati</taxon>
        <taxon>Actinomycetota</taxon>
        <taxon>Actinomycetes</taxon>
        <taxon>Candidatus Nanopelagicales</taxon>
        <taxon>Candidatus Nanopelagicaceae</taxon>
        <taxon>Candidatus Nanopelagicus</taxon>
    </lineage>
</organism>
<sequence>MKVDSVDLFYLRMPVVEDIGDGSQDSLLCRVVANGHVGWGEAVCSPTVGIAAWITPMSHSGCHPVIDSVLGMELNDPADIANIYNQVRKNSFYGLLQSDLLISGIEIALWDCLGRSLQAPIWQLLGYKKSEPKLPYASVLFGDTPEQTKQKAVDIKNSGFQAIKFGWGPFGTSTVAADEAHIYAAREGIGSEAKLMIDAGTVFKESVDQAAKRLPALKQAQVLWYEEPFDGYAISSYGQLAKCEPKVSLAGGEGAHNPYQAKQLIDYGLVDFIQIDAGYVGGIGNAYKVAQYASSKGIKYVNHTFTSQSALSSSLQAYAGVAQSDISEYPMEPKSLCQELTLNKVEIDSQGMIKAPEKPGTGIEINIDAVKKYLVDVELKVNGKPLYLTPRI</sequence>
<keyword evidence="3" id="KW-1185">Reference proteome</keyword>
<gene>
    <name evidence="2" type="ORF">B1s21160_02150</name>
</gene>
<dbReference type="InterPro" id="IPR036849">
    <property type="entry name" value="Enolase-like_C_sf"/>
</dbReference>
<accession>A0A249KAT1</accession>
<dbReference type="SUPFAM" id="SSF54826">
    <property type="entry name" value="Enolase N-terminal domain-like"/>
    <property type="match status" value="1"/>
</dbReference>
<dbReference type="SUPFAM" id="SSF51604">
    <property type="entry name" value="Enolase C-terminal domain-like"/>
    <property type="match status" value="1"/>
</dbReference>
<dbReference type="KEGG" id="nhi:B1s21160_02150"/>
<dbReference type="InterPro" id="IPR034593">
    <property type="entry name" value="DgoD-like"/>
</dbReference>
<proteinExistence type="predicted"/>
<dbReference type="SFLD" id="SFLDS00001">
    <property type="entry name" value="Enolase"/>
    <property type="match status" value="1"/>
</dbReference>